<feature type="domain" description="Acyl-CoA oxidase/dehydrogenase middle" evidence="10">
    <location>
        <begin position="123"/>
        <end position="218"/>
    </location>
</feature>
<dbReference type="CDD" id="cd01158">
    <property type="entry name" value="SCAD_SBCAD"/>
    <property type="match status" value="1"/>
</dbReference>
<dbReference type="Pfam" id="PF02771">
    <property type="entry name" value="Acyl-CoA_dh_N"/>
    <property type="match status" value="1"/>
</dbReference>
<evidence type="ECO:0000313" key="12">
    <source>
        <dbReference type="EMBL" id="AIC96295.1"/>
    </source>
</evidence>
<dbReference type="Gene3D" id="1.10.540.10">
    <property type="entry name" value="Acyl-CoA dehydrogenase/oxidase, N-terminal domain"/>
    <property type="match status" value="1"/>
</dbReference>
<dbReference type="FunFam" id="1.10.540.10:FF:000002">
    <property type="entry name" value="Acyl-CoA dehydrogenase FadE19"/>
    <property type="match status" value="1"/>
</dbReference>
<dbReference type="eggNOG" id="COG1960">
    <property type="taxonomic scope" value="Bacteria"/>
</dbReference>
<evidence type="ECO:0000256" key="5">
    <source>
        <dbReference type="ARBA" id="ARBA00023002"/>
    </source>
</evidence>
<dbReference type="InterPro" id="IPR036250">
    <property type="entry name" value="AcylCo_DH-like_C"/>
</dbReference>
<evidence type="ECO:0000256" key="8">
    <source>
        <dbReference type="RuleBase" id="RU362125"/>
    </source>
</evidence>
<comment type="catalytic activity">
    <reaction evidence="6">
        <text>a 2,3-saturated acyl-CoA + A = a 2,3-dehydroacyl-CoA + AH2</text>
        <dbReference type="Rhea" id="RHEA:48608"/>
        <dbReference type="ChEBI" id="CHEBI:13193"/>
        <dbReference type="ChEBI" id="CHEBI:17499"/>
        <dbReference type="ChEBI" id="CHEBI:60015"/>
        <dbReference type="ChEBI" id="CHEBI:65111"/>
    </reaction>
</comment>
<dbReference type="OrthoDB" id="9802447at2"/>
<dbReference type="PIRSF" id="PIRSF016578">
    <property type="entry name" value="HsaA"/>
    <property type="match status" value="1"/>
</dbReference>
<dbReference type="Gene3D" id="1.20.140.10">
    <property type="entry name" value="Butyryl-CoA Dehydrogenase, subunit A, domain 3"/>
    <property type="match status" value="1"/>
</dbReference>
<dbReference type="PATRIC" id="fig|1246626.3.peg.3742"/>
<dbReference type="EMBL" id="CP003923">
    <property type="protein sequence ID" value="AIC96295.1"/>
    <property type="molecule type" value="Genomic_DNA"/>
</dbReference>
<dbReference type="HOGENOM" id="CLU_018204_0_2_9"/>
<comment type="similarity">
    <text evidence="2 8">Belongs to the acyl-CoA dehydrogenase family.</text>
</comment>
<evidence type="ECO:0000256" key="6">
    <source>
        <dbReference type="ARBA" id="ARBA00052546"/>
    </source>
</evidence>
<dbReference type="PANTHER" id="PTHR43884">
    <property type="entry name" value="ACYL-COA DEHYDROGENASE"/>
    <property type="match status" value="1"/>
</dbReference>
<keyword evidence="3 8" id="KW-0285">Flavoprotein</keyword>
<evidence type="ECO:0000256" key="1">
    <source>
        <dbReference type="ARBA" id="ARBA00001974"/>
    </source>
</evidence>
<dbReference type="RefSeq" id="WP_038484138.1">
    <property type="nucleotide sequence ID" value="NZ_CP003923.1"/>
</dbReference>
<keyword evidence="4 8" id="KW-0274">FAD</keyword>
<keyword evidence="5 8" id="KW-0560">Oxidoreductase</keyword>
<dbReference type="InterPro" id="IPR046373">
    <property type="entry name" value="Acyl-CoA_Oxase/DH_mid-dom_sf"/>
</dbReference>
<dbReference type="InterPro" id="IPR009075">
    <property type="entry name" value="AcylCo_DH/oxidase_C"/>
</dbReference>
<comment type="cofactor">
    <cofactor evidence="1 8">
        <name>FAD</name>
        <dbReference type="ChEBI" id="CHEBI:57692"/>
    </cofactor>
</comment>
<dbReference type="GO" id="GO:0050660">
    <property type="term" value="F:flavin adenine dinucleotide binding"/>
    <property type="evidence" value="ECO:0007669"/>
    <property type="project" value="InterPro"/>
</dbReference>
<feature type="domain" description="Acyl-CoA dehydrogenase/oxidase C-terminal" evidence="9">
    <location>
        <begin position="230"/>
        <end position="378"/>
    </location>
</feature>
<dbReference type="SUPFAM" id="SSF47203">
    <property type="entry name" value="Acyl-CoA dehydrogenase C-terminal domain-like"/>
    <property type="match status" value="1"/>
</dbReference>
<evidence type="ECO:0000256" key="2">
    <source>
        <dbReference type="ARBA" id="ARBA00009347"/>
    </source>
</evidence>
<organism evidence="12 13">
    <name type="scientific">Shouchella lehensis G1</name>
    <dbReference type="NCBI Taxonomy" id="1246626"/>
    <lineage>
        <taxon>Bacteria</taxon>
        <taxon>Bacillati</taxon>
        <taxon>Bacillota</taxon>
        <taxon>Bacilli</taxon>
        <taxon>Bacillales</taxon>
        <taxon>Bacillaceae</taxon>
        <taxon>Shouchella</taxon>
    </lineage>
</organism>
<dbReference type="GO" id="GO:0003995">
    <property type="term" value="F:acyl-CoA dehydrogenase activity"/>
    <property type="evidence" value="ECO:0007669"/>
    <property type="project" value="InterPro"/>
</dbReference>
<dbReference type="InterPro" id="IPR013786">
    <property type="entry name" value="AcylCoA_DH/ox_N"/>
</dbReference>
<dbReference type="AlphaFoldDB" id="A0A060M2N9"/>
<dbReference type="FunFam" id="1.20.140.10:FF:000004">
    <property type="entry name" value="Acyl-CoA dehydrogenase FadE25"/>
    <property type="match status" value="1"/>
</dbReference>
<dbReference type="Pfam" id="PF00441">
    <property type="entry name" value="Acyl-CoA_dh_1"/>
    <property type="match status" value="1"/>
</dbReference>
<accession>A0A060M2N9</accession>
<evidence type="ECO:0000259" key="9">
    <source>
        <dbReference type="Pfam" id="PF00441"/>
    </source>
</evidence>
<evidence type="ECO:0000256" key="7">
    <source>
        <dbReference type="ARBA" id="ARBA00067585"/>
    </source>
</evidence>
<evidence type="ECO:0000259" key="10">
    <source>
        <dbReference type="Pfam" id="PF02770"/>
    </source>
</evidence>
<dbReference type="InterPro" id="IPR037069">
    <property type="entry name" value="AcylCoA_DH/ox_N_sf"/>
</dbReference>
<name>A0A060M2N9_9BACI</name>
<dbReference type="InterPro" id="IPR009100">
    <property type="entry name" value="AcylCoA_DH/oxidase_NM_dom_sf"/>
</dbReference>
<dbReference type="PANTHER" id="PTHR43884:SF12">
    <property type="entry name" value="ISOVALERYL-COA DEHYDROGENASE, MITOCHONDRIAL-RELATED"/>
    <property type="match status" value="1"/>
</dbReference>
<evidence type="ECO:0000256" key="3">
    <source>
        <dbReference type="ARBA" id="ARBA00022630"/>
    </source>
</evidence>
<dbReference type="KEGG" id="ble:BleG1_3748"/>
<keyword evidence="13" id="KW-1185">Reference proteome</keyword>
<dbReference type="InterPro" id="IPR006091">
    <property type="entry name" value="Acyl-CoA_Oxase/DH_mid-dom"/>
</dbReference>
<protein>
    <recommendedName>
        <fullName evidence="7">Acyl-CoA dehydrogenase</fullName>
    </recommendedName>
</protein>
<gene>
    <name evidence="12" type="ORF">BleG1_3748</name>
</gene>
<dbReference type="InterPro" id="IPR006089">
    <property type="entry name" value="Acyl-CoA_DH_CS"/>
</dbReference>
<dbReference type="FunFam" id="2.40.110.10:FF:000001">
    <property type="entry name" value="Acyl-CoA dehydrogenase, mitochondrial"/>
    <property type="match status" value="1"/>
</dbReference>
<dbReference type="Proteomes" id="UP000027142">
    <property type="component" value="Chromosome"/>
</dbReference>
<dbReference type="STRING" id="1246626.BleG1_3748"/>
<evidence type="ECO:0000259" key="11">
    <source>
        <dbReference type="Pfam" id="PF02771"/>
    </source>
</evidence>
<sequence length="380" mass="41382">MSSVFFNEEQRMMKKMVQEFAREQIAPKVEKMEEEDWFPRDILKQMGELGLMGVPVPEKYGGAGMDFVSYIIAVHEISKVSASIGLIMSVHTSVGTIPIVLYGTEAQKKKYVPKLAAGEWIGAFCLTEPNAGSDAKALQTRAVKDGDDYILDGSKVFITNGGEAGTYLVFAVTDPKAGSKGISCFIVEDGTPGLIIGKKEKKLGLYGSSTTEIILEQCRISKDQRLGEEGEGLKIALANLNSGRIGIAAQSLGIAEAALEAATNYANERKQFGKKLSQHQGLAFKLADMATDTEAAKQLTYSAAFLKDKEIPCAKEASMAKLFASRAAMDVATKAIQVYGGYGYMKEYPVERYFRDAKVCEIYEGTSEIQQMVISRQLSS</sequence>
<feature type="domain" description="Acyl-CoA dehydrogenase/oxidase N-terminal" evidence="11">
    <location>
        <begin position="7"/>
        <end position="119"/>
    </location>
</feature>
<dbReference type="PROSITE" id="PS00073">
    <property type="entry name" value="ACYL_COA_DH_2"/>
    <property type="match status" value="1"/>
</dbReference>
<proteinExistence type="inferred from homology"/>
<dbReference type="SUPFAM" id="SSF56645">
    <property type="entry name" value="Acyl-CoA dehydrogenase NM domain-like"/>
    <property type="match status" value="1"/>
</dbReference>
<reference evidence="12 13" key="1">
    <citation type="journal article" date="2014" name="Gene">
        <title>A comparative genomic analysis of the alkalitolerant soil bacterium Bacillus lehensis G1.</title>
        <authorList>
            <person name="Noor Y.M."/>
            <person name="Samsulrizal N.H."/>
            <person name="Jema'on N.A."/>
            <person name="Low K.O."/>
            <person name="Ramli A.N."/>
            <person name="Alias N.I."/>
            <person name="Damis S.I."/>
            <person name="Fuzi S.F."/>
            <person name="Isa M.N."/>
            <person name="Murad A.M."/>
            <person name="Raih M.F."/>
            <person name="Bakar F.D."/>
            <person name="Najimudin N."/>
            <person name="Mahadi N.M."/>
            <person name="Illias R.M."/>
        </authorList>
    </citation>
    <scope>NUCLEOTIDE SEQUENCE [LARGE SCALE GENOMIC DNA]</scope>
    <source>
        <strain evidence="12 13">G1</strain>
    </source>
</reference>
<dbReference type="Pfam" id="PF02770">
    <property type="entry name" value="Acyl-CoA_dh_M"/>
    <property type="match status" value="1"/>
</dbReference>
<dbReference type="PROSITE" id="PS00072">
    <property type="entry name" value="ACYL_COA_DH_1"/>
    <property type="match status" value="1"/>
</dbReference>
<evidence type="ECO:0000313" key="13">
    <source>
        <dbReference type="Proteomes" id="UP000027142"/>
    </source>
</evidence>
<dbReference type="Gene3D" id="2.40.110.10">
    <property type="entry name" value="Butyryl-CoA Dehydrogenase, subunit A, domain 2"/>
    <property type="match status" value="1"/>
</dbReference>
<evidence type="ECO:0000256" key="4">
    <source>
        <dbReference type="ARBA" id="ARBA00022827"/>
    </source>
</evidence>